<protein>
    <submittedName>
        <fullName evidence="1">Uncharacterized protein</fullName>
    </submittedName>
</protein>
<keyword evidence="2" id="KW-1185">Reference proteome</keyword>
<reference evidence="1 2" key="2">
    <citation type="journal article" date="2024" name="Microb. Biotechnol.">
        <title>The involvement of multiple ABC transporters in daunorubicin efflux in Streptomyces coeruleorubidus.</title>
        <authorList>
            <person name="Dong J."/>
            <person name="Ning J."/>
            <person name="Tian Y."/>
            <person name="Li H."/>
            <person name="Chen H."/>
            <person name="Guan W."/>
        </authorList>
    </citation>
    <scope>NUCLEOTIDE SEQUENCE [LARGE SCALE GENOMIC DNA]</scope>
    <source>
        <strain evidence="1 2">CICC 11043</strain>
    </source>
</reference>
<name>A0ABZ0KAT9_STRC4</name>
<evidence type="ECO:0000313" key="1">
    <source>
        <dbReference type="EMBL" id="WOT35034.1"/>
    </source>
</evidence>
<organism evidence="1 2">
    <name type="scientific">Streptomyces coeruleorubidus</name>
    <dbReference type="NCBI Taxonomy" id="116188"/>
    <lineage>
        <taxon>Bacteria</taxon>
        <taxon>Bacillati</taxon>
        <taxon>Actinomycetota</taxon>
        <taxon>Actinomycetes</taxon>
        <taxon>Kitasatosporales</taxon>
        <taxon>Streptomycetaceae</taxon>
        <taxon>Streptomyces</taxon>
    </lineage>
</organism>
<proteinExistence type="predicted"/>
<dbReference type="EMBL" id="CP137524">
    <property type="protein sequence ID" value="WOT35034.1"/>
    <property type="molecule type" value="Genomic_DNA"/>
</dbReference>
<reference evidence="1 2" key="1">
    <citation type="journal article" date="2021" name="J. Microbiol. Biotechnol.">
        <title>An Efficient Markerless Deletion System Suitable for the Industrial Strains of Streptomyces.</title>
        <authorList>
            <person name="Dong J."/>
            <person name="Wei J."/>
            <person name="Li H."/>
            <person name="Zhao S."/>
            <person name="Guan W."/>
        </authorList>
    </citation>
    <scope>NUCLEOTIDE SEQUENCE [LARGE SCALE GENOMIC DNA]</scope>
    <source>
        <strain evidence="1 2">CICC 11043</strain>
    </source>
</reference>
<gene>
    <name evidence="1" type="ORF">R5U08_13245</name>
</gene>
<evidence type="ECO:0000313" key="2">
    <source>
        <dbReference type="Proteomes" id="UP001305002"/>
    </source>
</evidence>
<accession>A0ABZ0KAT9</accession>
<dbReference type="RefSeq" id="WP_193505598.1">
    <property type="nucleotide sequence ID" value="NZ_BMSO01000009.1"/>
</dbReference>
<sequence>METEWGEAREMAADSDEAHSLLASCGLELCAAGENKVPAALDIVQLLSNAYVEPVAAVPKNTRNPVEELGRQWHRMAAVKHLAAEDGRFLILLAGPGASERGWLCVKDLVGSDLPSRLLEVNGSVEFIALSMDGQRICATSEEDEEYWVVYEEVSP</sequence>
<dbReference type="Proteomes" id="UP001305002">
    <property type="component" value="Chromosome"/>
</dbReference>